<dbReference type="FunFam" id="3.20.20.20:FF:000006">
    <property type="entry name" value="Dihydropteroate synthase"/>
    <property type="match status" value="1"/>
</dbReference>
<dbReference type="AlphaFoldDB" id="A0A3M0IBF0"/>
<comment type="pathway">
    <text evidence="3 12">Cofactor biosynthesis; tetrahydrofolate biosynthesis; 7,8-dihydrofolate from 2-amino-4-hydroxy-6-hydroxymethyl-7,8-dihydropteridine diphosphate and 4-aminobenzoate: step 1/2.</text>
</comment>
<evidence type="ECO:0000256" key="3">
    <source>
        <dbReference type="ARBA" id="ARBA00004763"/>
    </source>
</evidence>
<comment type="catalytic activity">
    <reaction evidence="1">
        <text>(7,8-dihydropterin-6-yl)methyl diphosphate + 4-aminobenzoate = 7,8-dihydropteroate + diphosphate</text>
        <dbReference type="Rhea" id="RHEA:19949"/>
        <dbReference type="ChEBI" id="CHEBI:17836"/>
        <dbReference type="ChEBI" id="CHEBI:17839"/>
        <dbReference type="ChEBI" id="CHEBI:33019"/>
        <dbReference type="ChEBI" id="CHEBI:72950"/>
        <dbReference type="EC" id="2.5.1.15"/>
    </reaction>
</comment>
<keyword evidence="8 12" id="KW-0479">Metal-binding</keyword>
<evidence type="ECO:0000259" key="13">
    <source>
        <dbReference type="PROSITE" id="PS50972"/>
    </source>
</evidence>
<evidence type="ECO:0000256" key="7">
    <source>
        <dbReference type="ARBA" id="ARBA00022679"/>
    </source>
</evidence>
<dbReference type="InterPro" id="IPR011005">
    <property type="entry name" value="Dihydropteroate_synth-like_sf"/>
</dbReference>
<dbReference type="GO" id="GO:0005829">
    <property type="term" value="C:cytosol"/>
    <property type="evidence" value="ECO:0007669"/>
    <property type="project" value="TreeGrafter"/>
</dbReference>
<evidence type="ECO:0000313" key="15">
    <source>
        <dbReference type="Proteomes" id="UP000270471"/>
    </source>
</evidence>
<comment type="caution">
    <text evidence="14">The sequence shown here is derived from an EMBL/GenBank/DDBJ whole genome shotgun (WGS) entry which is preliminary data.</text>
</comment>
<evidence type="ECO:0000256" key="12">
    <source>
        <dbReference type="RuleBase" id="RU361205"/>
    </source>
</evidence>
<dbReference type="CDD" id="cd00739">
    <property type="entry name" value="DHPS"/>
    <property type="match status" value="1"/>
</dbReference>
<dbReference type="PROSITE" id="PS50972">
    <property type="entry name" value="PTERIN_BINDING"/>
    <property type="match status" value="1"/>
</dbReference>
<evidence type="ECO:0000256" key="9">
    <source>
        <dbReference type="ARBA" id="ARBA00022842"/>
    </source>
</evidence>
<accession>A0A3M0IBF0</accession>
<dbReference type="GO" id="GO:0004156">
    <property type="term" value="F:dihydropteroate synthase activity"/>
    <property type="evidence" value="ECO:0007669"/>
    <property type="project" value="UniProtKB-EC"/>
</dbReference>
<evidence type="ECO:0000256" key="10">
    <source>
        <dbReference type="ARBA" id="ARBA00022909"/>
    </source>
</evidence>
<organism evidence="14 15">
    <name type="scientific">Streptomyces shenzhenensis</name>
    <dbReference type="NCBI Taxonomy" id="943815"/>
    <lineage>
        <taxon>Bacteria</taxon>
        <taxon>Bacillati</taxon>
        <taxon>Actinomycetota</taxon>
        <taxon>Actinomycetes</taxon>
        <taxon>Kitasatosporales</taxon>
        <taxon>Streptomycetaceae</taxon>
        <taxon>Streptomyces</taxon>
    </lineage>
</organism>
<keyword evidence="9 12" id="KW-0460">Magnesium</keyword>
<dbReference type="EMBL" id="PENI01000005">
    <property type="protein sequence ID" value="RMB86134.1"/>
    <property type="molecule type" value="Genomic_DNA"/>
</dbReference>
<dbReference type="GO" id="GO:0046654">
    <property type="term" value="P:tetrahydrofolate biosynthetic process"/>
    <property type="evidence" value="ECO:0007669"/>
    <property type="project" value="UniProtKB-UniPathway"/>
</dbReference>
<feature type="domain" description="Pterin-binding" evidence="13">
    <location>
        <begin position="23"/>
        <end position="278"/>
    </location>
</feature>
<name>A0A3M0IBF0_9ACTN</name>
<evidence type="ECO:0000256" key="11">
    <source>
        <dbReference type="ARBA" id="ARBA00030193"/>
    </source>
</evidence>
<keyword evidence="7 12" id="KW-0808">Transferase</keyword>
<keyword evidence="10 12" id="KW-0289">Folate biosynthesis</keyword>
<reference evidence="14 15" key="1">
    <citation type="submission" date="2017-11" db="EMBL/GenBank/DDBJ databases">
        <title>Draft genome of actinobacteria isolated from guarana (Paullinia cupana (Mart.) Ducke.</title>
        <authorList>
            <person name="Siqueira K.A."/>
            <person name="Liotti R.G."/>
            <person name="Mendes T.A.O."/>
            <person name="Soares M.A."/>
        </authorList>
    </citation>
    <scope>NUCLEOTIDE SEQUENCE [LARGE SCALE GENOMIC DNA]</scope>
    <source>
        <strain evidence="14 15">193</strain>
    </source>
</reference>
<dbReference type="OrthoDB" id="9811744at2"/>
<keyword evidence="15" id="KW-1185">Reference proteome</keyword>
<evidence type="ECO:0000256" key="5">
    <source>
        <dbReference type="ARBA" id="ARBA00012458"/>
    </source>
</evidence>
<evidence type="ECO:0000256" key="8">
    <source>
        <dbReference type="ARBA" id="ARBA00022723"/>
    </source>
</evidence>
<evidence type="ECO:0000313" key="14">
    <source>
        <dbReference type="EMBL" id="RMB86134.1"/>
    </source>
</evidence>
<evidence type="ECO:0000256" key="1">
    <source>
        <dbReference type="ARBA" id="ARBA00000012"/>
    </source>
</evidence>
<protein>
    <recommendedName>
        <fullName evidence="6 12">Dihydropteroate synthase</fullName>
        <shortName evidence="12">DHPS</shortName>
        <ecNumber evidence="5 12">2.5.1.15</ecNumber>
    </recommendedName>
    <alternativeName>
        <fullName evidence="11 12">Dihydropteroate pyrophosphorylase</fullName>
    </alternativeName>
</protein>
<dbReference type="Gene3D" id="3.20.20.20">
    <property type="entry name" value="Dihydropteroate synthase-like"/>
    <property type="match status" value="1"/>
</dbReference>
<dbReference type="GO" id="GO:0046872">
    <property type="term" value="F:metal ion binding"/>
    <property type="evidence" value="ECO:0007669"/>
    <property type="project" value="UniProtKB-KW"/>
</dbReference>
<gene>
    <name evidence="14" type="primary">folP</name>
    <name evidence="14" type="ORF">CTZ28_10625</name>
</gene>
<dbReference type="InterPro" id="IPR006390">
    <property type="entry name" value="DHP_synth_dom"/>
</dbReference>
<dbReference type="SUPFAM" id="SSF51717">
    <property type="entry name" value="Dihydropteroate synthetase-like"/>
    <property type="match status" value="1"/>
</dbReference>
<dbReference type="EC" id="2.5.1.15" evidence="5 12"/>
<dbReference type="Proteomes" id="UP000270471">
    <property type="component" value="Unassembled WGS sequence"/>
</dbReference>
<dbReference type="Pfam" id="PF00809">
    <property type="entry name" value="Pterin_bind"/>
    <property type="match status" value="1"/>
</dbReference>
<evidence type="ECO:0000256" key="6">
    <source>
        <dbReference type="ARBA" id="ARBA00016919"/>
    </source>
</evidence>
<comment type="similarity">
    <text evidence="4 12">Belongs to the DHPS family.</text>
</comment>
<dbReference type="PANTHER" id="PTHR20941">
    <property type="entry name" value="FOLATE SYNTHESIS PROTEINS"/>
    <property type="match status" value="1"/>
</dbReference>
<dbReference type="GO" id="GO:0046656">
    <property type="term" value="P:folic acid biosynthetic process"/>
    <property type="evidence" value="ECO:0007669"/>
    <property type="project" value="UniProtKB-KW"/>
</dbReference>
<evidence type="ECO:0000256" key="4">
    <source>
        <dbReference type="ARBA" id="ARBA00009503"/>
    </source>
</evidence>
<dbReference type="PROSITE" id="PS00793">
    <property type="entry name" value="DHPS_2"/>
    <property type="match status" value="1"/>
</dbReference>
<proteinExistence type="inferred from homology"/>
<dbReference type="InterPro" id="IPR045031">
    <property type="entry name" value="DHP_synth-like"/>
</dbReference>
<dbReference type="UniPathway" id="UPA00077">
    <property type="reaction ID" value="UER00156"/>
</dbReference>
<dbReference type="PROSITE" id="PS00792">
    <property type="entry name" value="DHPS_1"/>
    <property type="match status" value="1"/>
</dbReference>
<dbReference type="NCBIfam" id="TIGR01496">
    <property type="entry name" value="DHPS"/>
    <property type="match status" value="1"/>
</dbReference>
<dbReference type="InterPro" id="IPR000489">
    <property type="entry name" value="Pterin-binding_dom"/>
</dbReference>
<comment type="function">
    <text evidence="12">Catalyzes the condensation of para-aminobenzoate (pABA) with 6-hydroxymethyl-7,8-dihydropterin diphosphate (DHPt-PP) to form 7,8-dihydropteroate (H2Pte), the immediate precursor of folate derivatives.</text>
</comment>
<sequence>MRHRTLSGWSPPLPGGLPQPGRCLVMGILNVTPDSFSDGGLHSETERAVRHGLRLAEDGADLVDVGGESTRPGARPVPLDEELVRVVPVVRELARAGVPVSVDTMHAEVARAAVEAGASVINDVSGGLADPAMAAAVAAARVPYIVTHWRAPSREMDRHAVYGDVVAEVVSELLGRVERLVAAGVNPEHVILDPGLGFAKHAGHDWQLLAHLDALRETGFPVLVGASRKRLIGAALRGRASAPAERDAATAAVSALAAASGAACVRVHDVRSSLHAVCMAAAWADGGRMLSAV</sequence>
<dbReference type="PANTHER" id="PTHR20941:SF1">
    <property type="entry name" value="FOLIC ACID SYNTHESIS PROTEIN FOL1"/>
    <property type="match status" value="1"/>
</dbReference>
<evidence type="ECO:0000256" key="2">
    <source>
        <dbReference type="ARBA" id="ARBA00001946"/>
    </source>
</evidence>
<comment type="cofactor">
    <cofactor evidence="2 12">
        <name>Mg(2+)</name>
        <dbReference type="ChEBI" id="CHEBI:18420"/>
    </cofactor>
</comment>